<keyword evidence="3" id="KW-1185">Reference proteome</keyword>
<feature type="compositionally biased region" description="Basic and acidic residues" evidence="1">
    <location>
        <begin position="9"/>
        <end position="20"/>
    </location>
</feature>
<accession>A0AAV7WIE5</accession>
<gene>
    <name evidence="2" type="ORF">NDU88_000230</name>
</gene>
<comment type="caution">
    <text evidence="2">The sequence shown here is derived from an EMBL/GenBank/DDBJ whole genome shotgun (WGS) entry which is preliminary data.</text>
</comment>
<name>A0AAV7WIE5_PLEWA</name>
<dbReference type="EMBL" id="JANPWB010000001">
    <property type="protein sequence ID" value="KAJ1212575.1"/>
    <property type="molecule type" value="Genomic_DNA"/>
</dbReference>
<protein>
    <submittedName>
        <fullName evidence="2">Uncharacterized protein</fullName>
    </submittedName>
</protein>
<feature type="region of interest" description="Disordered" evidence="1">
    <location>
        <begin position="1"/>
        <end position="161"/>
    </location>
</feature>
<evidence type="ECO:0000256" key="1">
    <source>
        <dbReference type="SAM" id="MobiDB-lite"/>
    </source>
</evidence>
<reference evidence="2" key="1">
    <citation type="journal article" date="2022" name="bioRxiv">
        <title>Sequencing and chromosome-scale assembly of the giantPleurodeles waltlgenome.</title>
        <authorList>
            <person name="Brown T."/>
            <person name="Elewa A."/>
            <person name="Iarovenko S."/>
            <person name="Subramanian E."/>
            <person name="Araus A.J."/>
            <person name="Petzold A."/>
            <person name="Susuki M."/>
            <person name="Suzuki K.-i.T."/>
            <person name="Hayashi T."/>
            <person name="Toyoda A."/>
            <person name="Oliveira C."/>
            <person name="Osipova E."/>
            <person name="Leigh N.D."/>
            <person name="Simon A."/>
            <person name="Yun M.H."/>
        </authorList>
    </citation>
    <scope>NUCLEOTIDE SEQUENCE</scope>
    <source>
        <strain evidence="2">20211129_DDA</strain>
        <tissue evidence="2">Liver</tissue>
    </source>
</reference>
<sequence>MEQGRGRAAKRDGRLERELRVAATSGSDGDAAVAGDHIITGVNHPTTHRASARRPGTSRNEPKDQGRATRSRCGGPKQRGGVASLEGRGRGNNSGRRAALRVTRAAEGQRRPAAACVRCLTSPDPNGETGRGTGEPHGKSVSPTTRNRDFMRETGPSLSRN</sequence>
<dbReference type="Proteomes" id="UP001066276">
    <property type="component" value="Chromosome 1_1"/>
</dbReference>
<evidence type="ECO:0000313" key="3">
    <source>
        <dbReference type="Proteomes" id="UP001066276"/>
    </source>
</evidence>
<proteinExistence type="predicted"/>
<organism evidence="2 3">
    <name type="scientific">Pleurodeles waltl</name>
    <name type="common">Iberian ribbed newt</name>
    <dbReference type="NCBI Taxonomy" id="8319"/>
    <lineage>
        <taxon>Eukaryota</taxon>
        <taxon>Metazoa</taxon>
        <taxon>Chordata</taxon>
        <taxon>Craniata</taxon>
        <taxon>Vertebrata</taxon>
        <taxon>Euteleostomi</taxon>
        <taxon>Amphibia</taxon>
        <taxon>Batrachia</taxon>
        <taxon>Caudata</taxon>
        <taxon>Salamandroidea</taxon>
        <taxon>Salamandridae</taxon>
        <taxon>Pleurodelinae</taxon>
        <taxon>Pleurodeles</taxon>
    </lineage>
</organism>
<dbReference type="AlphaFoldDB" id="A0AAV7WIE5"/>
<evidence type="ECO:0000313" key="2">
    <source>
        <dbReference type="EMBL" id="KAJ1212575.1"/>
    </source>
</evidence>
<feature type="compositionally biased region" description="Low complexity" evidence="1">
    <location>
        <begin position="91"/>
        <end position="101"/>
    </location>
</feature>